<gene>
    <name evidence="1" type="ORF">GM612_10325</name>
</gene>
<evidence type="ECO:0000313" key="1">
    <source>
        <dbReference type="EMBL" id="MTV83021.1"/>
    </source>
</evidence>
<dbReference type="Proteomes" id="UP000466388">
    <property type="component" value="Unassembled WGS sequence"/>
</dbReference>
<dbReference type="Pfam" id="PF10978">
    <property type="entry name" value="DUF2785"/>
    <property type="match status" value="1"/>
</dbReference>
<reference evidence="1 2" key="1">
    <citation type="submission" date="2019-11" db="EMBL/GenBank/DDBJ databases">
        <title>Lactobacillus sp. nov. CRM56-3, isolated from fermented tea leaves.</title>
        <authorList>
            <person name="Phuengjayaem S."/>
            <person name="Tanasupawat S."/>
        </authorList>
    </citation>
    <scope>NUCLEOTIDE SEQUENCE [LARGE SCALE GENOMIC DNA]</scope>
    <source>
        <strain evidence="1 2">CRM56-3</strain>
    </source>
</reference>
<dbReference type="EMBL" id="WNJO01000014">
    <property type="protein sequence ID" value="MTV83021.1"/>
    <property type="molecule type" value="Genomic_DNA"/>
</dbReference>
<organism evidence="1 2">
    <name type="scientific">Secundilactobacillus folii</name>
    <dbReference type="NCBI Taxonomy" id="2678357"/>
    <lineage>
        <taxon>Bacteria</taxon>
        <taxon>Bacillati</taxon>
        <taxon>Bacillota</taxon>
        <taxon>Bacilli</taxon>
        <taxon>Lactobacillales</taxon>
        <taxon>Lactobacillaceae</taxon>
        <taxon>Secundilactobacillus</taxon>
    </lineage>
</organism>
<protein>
    <submittedName>
        <fullName evidence="1">DUF2785 domain-containing protein</fullName>
    </submittedName>
</protein>
<sequence>MEANKQIEALRAQLDDIRKQVNAGELFQSLSTKLEQIIASVTRDSQVSDVHLSDDSDGIRALLTRLNDQFKSESLTALSDSEVLQLVRHIGSPDPSIRDKGIYFLFNDLIQQHLLSDQQMNLVVRYLISDTVLFAHVLEPENDAIYQRSFAVLLLSVMLYADRAGYDFLSQDLVNQIVDQVALYMVLEVDTRGFIDTNGWAHAFTHVGNALDELSERALLTRADKLYLMALMIERYKALTGALIFGEPQRLAGYLARLTNKNKLYADYFLKQLKHWRQQLVVIQSQESQSGWNQIYNRGRLIEAMIIRHDFSDPIMKYLSSVIDFLG</sequence>
<keyword evidence="2" id="KW-1185">Reference proteome</keyword>
<proteinExistence type="predicted"/>
<accession>A0A7X2XWQ5</accession>
<name>A0A7X2XWQ5_9LACO</name>
<comment type="caution">
    <text evidence="1">The sequence shown here is derived from an EMBL/GenBank/DDBJ whole genome shotgun (WGS) entry which is preliminary data.</text>
</comment>
<dbReference type="RefSeq" id="WP_155432284.1">
    <property type="nucleotide sequence ID" value="NZ_WNJO01000014.1"/>
</dbReference>
<dbReference type="AlphaFoldDB" id="A0A7X2XWQ5"/>
<evidence type="ECO:0000313" key="2">
    <source>
        <dbReference type="Proteomes" id="UP000466388"/>
    </source>
</evidence>
<dbReference type="InterPro" id="IPR021247">
    <property type="entry name" value="DUF2785"/>
</dbReference>